<comment type="function">
    <text evidence="6">Catalyzes the conversion of 7,8-dihydroneopterin to 6-hydroxymethyl-7,8-dihydropterin.</text>
</comment>
<protein>
    <recommendedName>
        <fullName evidence="6">7,8-dihydroneopterin aldolase</fullName>
        <ecNumber evidence="6">4.1.2.25</ecNumber>
    </recommendedName>
</protein>
<dbReference type="EC" id="4.1.2.25" evidence="6"/>
<dbReference type="NCBIfam" id="TIGR00525">
    <property type="entry name" value="folB"/>
    <property type="match status" value="1"/>
</dbReference>
<feature type="domain" description="Dihydroneopterin aldolase/epimerase" evidence="7">
    <location>
        <begin position="4"/>
        <end position="112"/>
    </location>
</feature>
<comment type="pathway">
    <text evidence="2 6">Cofactor biosynthesis; tetrahydrofolate biosynthesis; 2-amino-4-hydroxy-6-hydroxymethyl-7,8-dihydropteridine diphosphate from 7,8-dihydroneopterin triphosphate: step 3/4.</text>
</comment>
<gene>
    <name evidence="8" type="primary">folB</name>
    <name evidence="8" type="ORF">ACD661_07000</name>
</gene>
<dbReference type="GO" id="GO:0004150">
    <property type="term" value="F:dihydroneopterin aldolase activity"/>
    <property type="evidence" value="ECO:0007669"/>
    <property type="project" value="UniProtKB-EC"/>
</dbReference>
<dbReference type="Pfam" id="PF02152">
    <property type="entry name" value="FolB"/>
    <property type="match status" value="1"/>
</dbReference>
<proteinExistence type="inferred from homology"/>
<dbReference type="SUPFAM" id="SSF55620">
    <property type="entry name" value="Tetrahydrobiopterin biosynthesis enzymes-like"/>
    <property type="match status" value="1"/>
</dbReference>
<dbReference type="EMBL" id="JBGORX010000001">
    <property type="protein sequence ID" value="MFJ1268298.1"/>
    <property type="molecule type" value="Genomic_DNA"/>
</dbReference>
<evidence type="ECO:0000313" key="9">
    <source>
        <dbReference type="Proteomes" id="UP001615550"/>
    </source>
</evidence>
<evidence type="ECO:0000313" key="8">
    <source>
        <dbReference type="EMBL" id="MFJ1268298.1"/>
    </source>
</evidence>
<dbReference type="InterPro" id="IPR043133">
    <property type="entry name" value="GTP-CH-I_C/QueF"/>
</dbReference>
<dbReference type="RefSeq" id="WP_400187111.1">
    <property type="nucleotide sequence ID" value="NZ_JBGORX010000001.1"/>
</dbReference>
<evidence type="ECO:0000256" key="5">
    <source>
        <dbReference type="ARBA" id="ARBA00023239"/>
    </source>
</evidence>
<evidence type="ECO:0000256" key="2">
    <source>
        <dbReference type="ARBA" id="ARBA00005013"/>
    </source>
</evidence>
<organism evidence="8 9">
    <name type="scientific">Legionella lytica</name>
    <dbReference type="NCBI Taxonomy" id="96232"/>
    <lineage>
        <taxon>Bacteria</taxon>
        <taxon>Pseudomonadati</taxon>
        <taxon>Pseudomonadota</taxon>
        <taxon>Gammaproteobacteria</taxon>
        <taxon>Legionellales</taxon>
        <taxon>Legionellaceae</taxon>
        <taxon>Legionella</taxon>
    </lineage>
</organism>
<keyword evidence="4 6" id="KW-0289">Folate biosynthesis</keyword>
<keyword evidence="5 6" id="KW-0456">Lyase</keyword>
<reference evidence="8 9" key="1">
    <citation type="submission" date="2024-08" db="EMBL/GenBank/DDBJ databases">
        <title>Draft Genome Sequence of Legionella lytica strain DSB2004, Isolated From a Fire Sprinkler System.</title>
        <authorList>
            <person name="Everhart A.D."/>
            <person name="Kidane D.T."/>
            <person name="Farone A.L."/>
            <person name="Farone M.B."/>
        </authorList>
    </citation>
    <scope>NUCLEOTIDE SEQUENCE [LARGE SCALE GENOMIC DNA]</scope>
    <source>
        <strain evidence="8 9">DSB2004</strain>
    </source>
</reference>
<sequence>MDTLHIKGLKASTRIGVYTWEQHINQQLLIDISIDTDLSACQEDIHRTIDYAALCETVTHYVESKAFQLIETVANEVALFIQENFKVTQLTVGVSKPHAIKNADNIQVIVRR</sequence>
<dbReference type="Gene3D" id="3.30.1130.10">
    <property type="match status" value="1"/>
</dbReference>
<name>A0ABW8D6H4_9GAMM</name>
<evidence type="ECO:0000256" key="1">
    <source>
        <dbReference type="ARBA" id="ARBA00001353"/>
    </source>
</evidence>
<comment type="similarity">
    <text evidence="3 6">Belongs to the DHNA family.</text>
</comment>
<dbReference type="InterPro" id="IPR006156">
    <property type="entry name" value="Dihydroneopterin_aldolase"/>
</dbReference>
<comment type="caution">
    <text evidence="8">The sequence shown here is derived from an EMBL/GenBank/DDBJ whole genome shotgun (WGS) entry which is preliminary data.</text>
</comment>
<dbReference type="NCBIfam" id="TIGR00526">
    <property type="entry name" value="folB_dom"/>
    <property type="match status" value="1"/>
</dbReference>
<evidence type="ECO:0000256" key="3">
    <source>
        <dbReference type="ARBA" id="ARBA00005708"/>
    </source>
</evidence>
<dbReference type="PANTHER" id="PTHR42844">
    <property type="entry name" value="DIHYDRONEOPTERIN ALDOLASE 1-RELATED"/>
    <property type="match status" value="1"/>
</dbReference>
<dbReference type="PANTHER" id="PTHR42844:SF1">
    <property type="entry name" value="DIHYDRONEOPTERIN ALDOLASE 1-RELATED"/>
    <property type="match status" value="1"/>
</dbReference>
<evidence type="ECO:0000256" key="6">
    <source>
        <dbReference type="RuleBase" id="RU362079"/>
    </source>
</evidence>
<dbReference type="Proteomes" id="UP001615550">
    <property type="component" value="Unassembled WGS sequence"/>
</dbReference>
<evidence type="ECO:0000256" key="4">
    <source>
        <dbReference type="ARBA" id="ARBA00022909"/>
    </source>
</evidence>
<dbReference type="InterPro" id="IPR006157">
    <property type="entry name" value="FolB_dom"/>
</dbReference>
<evidence type="ECO:0000259" key="7">
    <source>
        <dbReference type="SMART" id="SM00905"/>
    </source>
</evidence>
<accession>A0ABW8D6H4</accession>
<keyword evidence="9" id="KW-1185">Reference proteome</keyword>
<dbReference type="SMART" id="SM00905">
    <property type="entry name" value="FolB"/>
    <property type="match status" value="1"/>
</dbReference>
<comment type="catalytic activity">
    <reaction evidence="1 6">
        <text>7,8-dihydroneopterin = 6-hydroxymethyl-7,8-dihydropterin + glycolaldehyde</text>
        <dbReference type="Rhea" id="RHEA:10540"/>
        <dbReference type="ChEBI" id="CHEBI:17001"/>
        <dbReference type="ChEBI" id="CHEBI:17071"/>
        <dbReference type="ChEBI" id="CHEBI:44841"/>
        <dbReference type="EC" id="4.1.2.25"/>
    </reaction>
</comment>